<evidence type="ECO:0000313" key="4">
    <source>
        <dbReference type="WBParaSite" id="HNAJ_0000600601-mRNA-1"/>
    </source>
</evidence>
<name>A0A0R3TG15_RODNA</name>
<organism evidence="4">
    <name type="scientific">Rodentolepis nana</name>
    <name type="common">Dwarf tapeworm</name>
    <name type="synonym">Hymenolepis nana</name>
    <dbReference type="NCBI Taxonomy" id="102285"/>
    <lineage>
        <taxon>Eukaryota</taxon>
        <taxon>Metazoa</taxon>
        <taxon>Spiralia</taxon>
        <taxon>Lophotrochozoa</taxon>
        <taxon>Platyhelminthes</taxon>
        <taxon>Cestoda</taxon>
        <taxon>Eucestoda</taxon>
        <taxon>Cyclophyllidea</taxon>
        <taxon>Hymenolepididae</taxon>
        <taxon>Rodentolepis</taxon>
    </lineage>
</organism>
<protein>
    <submittedName>
        <fullName evidence="2 4">Uncharacterized protein</fullName>
    </submittedName>
</protein>
<reference evidence="4" key="1">
    <citation type="submission" date="2017-02" db="UniProtKB">
        <authorList>
            <consortium name="WormBaseParasite"/>
        </authorList>
    </citation>
    <scope>IDENTIFICATION</scope>
</reference>
<keyword evidence="1" id="KW-1133">Transmembrane helix</keyword>
<reference evidence="2 3" key="2">
    <citation type="submission" date="2018-11" db="EMBL/GenBank/DDBJ databases">
        <authorList>
            <consortium name="Pathogen Informatics"/>
        </authorList>
    </citation>
    <scope>NUCLEOTIDE SEQUENCE [LARGE SCALE GENOMIC DNA]</scope>
</reference>
<dbReference type="Proteomes" id="UP000278807">
    <property type="component" value="Unassembled WGS sequence"/>
</dbReference>
<sequence>MSTQYSVQENILLSDFVDEIGSVNPQTGTTVDNAKQQKPANLKIWFAIVIGIVFFIVCIFVTMAYFYLRRWRNQRRIQARCTNESLVYVGSYRPKTTQVCRMSNRTDESLPSPIMLVPLTVLTSHNTSNGTVLTDQLEHWKRRESGQEIPTNTFYVVHGDSLTETERTDTSAIPCIVPHTTVSRISLTQTQQI</sequence>
<evidence type="ECO:0000313" key="3">
    <source>
        <dbReference type="Proteomes" id="UP000278807"/>
    </source>
</evidence>
<dbReference type="WBParaSite" id="HNAJ_0000600601-mRNA-1">
    <property type="protein sequence ID" value="HNAJ_0000600601-mRNA-1"/>
    <property type="gene ID" value="HNAJ_0000600601"/>
</dbReference>
<keyword evidence="1" id="KW-0472">Membrane</keyword>
<proteinExistence type="predicted"/>
<dbReference type="AlphaFoldDB" id="A0A0R3TG15"/>
<dbReference type="EMBL" id="UZAE01005850">
    <property type="protein sequence ID" value="VDO01863.1"/>
    <property type="molecule type" value="Genomic_DNA"/>
</dbReference>
<keyword evidence="3" id="KW-1185">Reference proteome</keyword>
<gene>
    <name evidence="2" type="ORF">HNAJ_LOCUS6003</name>
</gene>
<evidence type="ECO:0000256" key="1">
    <source>
        <dbReference type="SAM" id="Phobius"/>
    </source>
</evidence>
<feature type="transmembrane region" description="Helical" evidence="1">
    <location>
        <begin position="44"/>
        <end position="68"/>
    </location>
</feature>
<accession>A0A0R3TG15</accession>
<keyword evidence="1" id="KW-0812">Transmembrane</keyword>
<evidence type="ECO:0000313" key="2">
    <source>
        <dbReference type="EMBL" id="VDO01863.1"/>
    </source>
</evidence>